<comment type="caution">
    <text evidence="2">The sequence shown here is derived from an EMBL/GenBank/DDBJ whole genome shotgun (WGS) entry which is preliminary data.</text>
</comment>
<proteinExistence type="predicted"/>
<evidence type="ECO:0000256" key="1">
    <source>
        <dbReference type="SAM" id="MobiDB-lite"/>
    </source>
</evidence>
<name>A0ABV6QUR9_9ACTN</name>
<evidence type="ECO:0000313" key="3">
    <source>
        <dbReference type="Proteomes" id="UP001589890"/>
    </source>
</evidence>
<dbReference type="Proteomes" id="UP001589890">
    <property type="component" value="Unassembled WGS sequence"/>
</dbReference>
<feature type="region of interest" description="Disordered" evidence="1">
    <location>
        <begin position="1"/>
        <end position="27"/>
    </location>
</feature>
<accession>A0ABV6QUR9</accession>
<sequence>MRDVRSNPDWEAHAAEELPGWEWGDDLHEGALPHIARRTEPS</sequence>
<organism evidence="2 3">
    <name type="scientific">Kribbella deserti</name>
    <dbReference type="NCBI Taxonomy" id="1926257"/>
    <lineage>
        <taxon>Bacteria</taxon>
        <taxon>Bacillati</taxon>
        <taxon>Actinomycetota</taxon>
        <taxon>Actinomycetes</taxon>
        <taxon>Propionibacteriales</taxon>
        <taxon>Kribbellaceae</taxon>
        <taxon>Kribbella</taxon>
    </lineage>
</organism>
<gene>
    <name evidence="2" type="ORF">ACFFGN_26945</name>
</gene>
<feature type="compositionally biased region" description="Basic and acidic residues" evidence="1">
    <location>
        <begin position="1"/>
        <end position="16"/>
    </location>
</feature>
<reference evidence="2 3" key="1">
    <citation type="submission" date="2024-09" db="EMBL/GenBank/DDBJ databases">
        <authorList>
            <person name="Sun Q."/>
            <person name="Mori K."/>
        </authorList>
    </citation>
    <scope>NUCLEOTIDE SEQUENCE [LARGE SCALE GENOMIC DNA]</scope>
    <source>
        <strain evidence="2 3">CGMCC 1.15906</strain>
    </source>
</reference>
<dbReference type="RefSeq" id="WP_380052854.1">
    <property type="nucleotide sequence ID" value="NZ_JBHLTC010000036.1"/>
</dbReference>
<keyword evidence="3" id="KW-1185">Reference proteome</keyword>
<dbReference type="EMBL" id="JBHLTC010000036">
    <property type="protein sequence ID" value="MFC0627741.1"/>
    <property type="molecule type" value="Genomic_DNA"/>
</dbReference>
<protein>
    <submittedName>
        <fullName evidence="2">Uncharacterized protein</fullName>
    </submittedName>
</protein>
<evidence type="ECO:0000313" key="2">
    <source>
        <dbReference type="EMBL" id="MFC0627741.1"/>
    </source>
</evidence>